<reference evidence="7 8" key="1">
    <citation type="journal article" date="2015" name="Plant Pathol. J.">
        <title>Isolation and Genomic Characterization of the T4-Like Bacteriophage PM2 Infecting Pectobacterium carotovorum subsp. carotovorum.</title>
        <authorList>
            <person name="Lim J.A."/>
            <person name="Lee D.H."/>
            <person name="Heu S."/>
        </authorList>
    </citation>
    <scope>NUCLEOTIDE SEQUENCE [LARGE SCALE GENOMIC DNA]</scope>
</reference>
<dbReference type="Proteomes" id="UP000030739">
    <property type="component" value="Segment"/>
</dbReference>
<dbReference type="EMBL" id="KF835987">
    <property type="protein sequence ID" value="AHY25002.1"/>
    <property type="molecule type" value="Genomic_DNA"/>
</dbReference>
<keyword evidence="2" id="KW-0547">Nucleotide-binding</keyword>
<dbReference type="PROSITE" id="PS50163">
    <property type="entry name" value="RECA_3"/>
    <property type="match status" value="1"/>
</dbReference>
<dbReference type="PANTHER" id="PTHR45900:SF1">
    <property type="entry name" value="MITOCHONDRIAL DNA REPAIR PROTEIN RECA HOMOLOG-RELATED"/>
    <property type="match status" value="1"/>
</dbReference>
<evidence type="ECO:0000313" key="7">
    <source>
        <dbReference type="EMBL" id="AHY25002.1"/>
    </source>
</evidence>
<dbReference type="InterPro" id="IPR020588">
    <property type="entry name" value="RecA_ATP-bd"/>
</dbReference>
<dbReference type="Pfam" id="PF21134">
    <property type="entry name" value="T4_UVSX_C"/>
    <property type="match status" value="1"/>
</dbReference>
<dbReference type="Pfam" id="PF00154">
    <property type="entry name" value="RecA_N"/>
    <property type="match status" value="1"/>
</dbReference>
<keyword evidence="8" id="KW-1185">Reference proteome</keyword>
<dbReference type="InterPro" id="IPR049428">
    <property type="entry name" value="RecA-like_N"/>
</dbReference>
<evidence type="ECO:0000313" key="8">
    <source>
        <dbReference type="Proteomes" id="UP000030739"/>
    </source>
</evidence>
<name>A0A0A0Q3B4_9CAUD</name>
<dbReference type="GeneID" id="26637933"/>
<dbReference type="PANTHER" id="PTHR45900">
    <property type="entry name" value="RECA"/>
    <property type="match status" value="1"/>
</dbReference>
<evidence type="ECO:0000259" key="6">
    <source>
        <dbReference type="PROSITE" id="PS50163"/>
    </source>
</evidence>
<dbReference type="GO" id="GO:0006310">
    <property type="term" value="P:DNA recombination"/>
    <property type="evidence" value="ECO:0007669"/>
    <property type="project" value="UniProtKB-KW"/>
</dbReference>
<evidence type="ECO:0000256" key="3">
    <source>
        <dbReference type="ARBA" id="ARBA00022840"/>
    </source>
</evidence>
<feature type="domain" description="RecA family profile 1" evidence="5">
    <location>
        <begin position="28"/>
        <end position="196"/>
    </location>
</feature>
<comment type="similarity">
    <text evidence="1">Belongs to the RecA family.</text>
</comment>
<dbReference type="InterPro" id="IPR020587">
    <property type="entry name" value="RecA_monomer-monomer_interface"/>
</dbReference>
<dbReference type="RefSeq" id="YP_009211461.1">
    <property type="nucleotide sequence ID" value="NC_028940.1"/>
</dbReference>
<dbReference type="SUPFAM" id="SSF52540">
    <property type="entry name" value="P-loop containing nucleoside triphosphate hydrolases"/>
    <property type="match status" value="1"/>
</dbReference>
<proteinExistence type="inferred from homology"/>
<feature type="domain" description="RecA family profile 2" evidence="6">
    <location>
        <begin position="197"/>
        <end position="268"/>
    </location>
</feature>
<evidence type="ECO:0000256" key="2">
    <source>
        <dbReference type="ARBA" id="ARBA00022741"/>
    </source>
</evidence>
<dbReference type="InterPro" id="IPR049047">
    <property type="entry name" value="T4_UVSX-like_C"/>
</dbReference>
<dbReference type="OrthoDB" id="3344at10239"/>
<gene>
    <name evidence="7" type="ORF">PM2_040</name>
</gene>
<keyword evidence="4" id="KW-0233">DNA recombination</keyword>
<accession>A0A0A0Q3B4</accession>
<dbReference type="PROSITE" id="PS50162">
    <property type="entry name" value="RECA_2"/>
    <property type="match status" value="1"/>
</dbReference>
<dbReference type="InterPro" id="IPR013765">
    <property type="entry name" value="DNA_recomb/repair_RecA"/>
</dbReference>
<dbReference type="InterPro" id="IPR027417">
    <property type="entry name" value="P-loop_NTPase"/>
</dbReference>
<protein>
    <submittedName>
        <fullName evidence="7">RecA-like recombination protein</fullName>
    </submittedName>
</protein>
<dbReference type="Gene3D" id="3.40.50.300">
    <property type="entry name" value="P-loop containing nucleotide triphosphate hydrolases"/>
    <property type="match status" value="1"/>
</dbReference>
<sequence length="396" mass="43930">MSDLKSRLIKASTTKLTADLTKSKLFNGRDEVMTRIPMLNIALGGGLNTGLQSGLTVFAAPSKHFKTLFGLTMVAAYMKKYPEAICLFYDSEFGASESYFRSMGVDLERVVHTPIQSVEQLKIDMVNQLEAIERGEKVVIFIDSIGNTASKKETQDALDEKQVGDMSRAKSLKSLFRIVTPYLTIKDIPCVAINHTAMEIGGMYPKEIMGGGTGIMYSASTVFFISKRQVKEGTELTGYDFTLKAEKSRTVQEKSTFPITVNFKGGIDPFSGLLEMATEIGFVIKPKAGWYARAFLDEETGEMVQEDKSWRAKATDDVEFWGPLFKHKPFRDAIETKYKLGAISSIKEVDDAVADLLNSKPSTKVPKFSVVKTPADIENDLDQLDEFSVVRSPEGY</sequence>
<keyword evidence="3" id="KW-0067">ATP-binding</keyword>
<organism evidence="7 8">
    <name type="scientific">Pectobacterium bacteriophage PM2</name>
    <dbReference type="NCBI Taxonomy" id="1429794"/>
    <lineage>
        <taxon>Viruses</taxon>
        <taxon>Duplodnaviria</taxon>
        <taxon>Heunggongvirae</taxon>
        <taxon>Uroviricota</taxon>
        <taxon>Caudoviricetes</taxon>
        <taxon>Pantevenvirales</taxon>
        <taxon>Straboviridae</taxon>
        <taxon>Tevenvirinae</taxon>
        <taxon>Mosugukvirus</taxon>
        <taxon>Mosugukvirus pm2</taxon>
    </lineage>
</organism>
<dbReference type="GO" id="GO:0005524">
    <property type="term" value="F:ATP binding"/>
    <property type="evidence" value="ECO:0007669"/>
    <property type="project" value="UniProtKB-KW"/>
</dbReference>
<dbReference type="KEGG" id="vg:26637933"/>
<evidence type="ECO:0000256" key="4">
    <source>
        <dbReference type="ARBA" id="ARBA00023172"/>
    </source>
</evidence>
<dbReference type="GO" id="GO:0003697">
    <property type="term" value="F:single-stranded DNA binding"/>
    <property type="evidence" value="ECO:0007669"/>
    <property type="project" value="InterPro"/>
</dbReference>
<evidence type="ECO:0000259" key="5">
    <source>
        <dbReference type="PROSITE" id="PS50162"/>
    </source>
</evidence>
<evidence type="ECO:0000256" key="1">
    <source>
        <dbReference type="ARBA" id="ARBA00009391"/>
    </source>
</evidence>
<dbReference type="GO" id="GO:0140664">
    <property type="term" value="F:ATP-dependent DNA damage sensor activity"/>
    <property type="evidence" value="ECO:0007669"/>
    <property type="project" value="InterPro"/>
</dbReference>
<dbReference type="GO" id="GO:0006281">
    <property type="term" value="P:DNA repair"/>
    <property type="evidence" value="ECO:0007669"/>
    <property type="project" value="InterPro"/>
</dbReference>